<organism evidence="1 2">
    <name type="scientific">Tenacibaculum skagerrakense</name>
    <dbReference type="NCBI Taxonomy" id="186571"/>
    <lineage>
        <taxon>Bacteria</taxon>
        <taxon>Pseudomonadati</taxon>
        <taxon>Bacteroidota</taxon>
        <taxon>Flavobacteriia</taxon>
        <taxon>Flavobacteriales</taxon>
        <taxon>Flavobacteriaceae</taxon>
        <taxon>Tenacibaculum</taxon>
    </lineage>
</organism>
<gene>
    <name evidence="1" type="ORF">EV195_101449</name>
</gene>
<reference evidence="1 2" key="1">
    <citation type="submission" date="2019-03" db="EMBL/GenBank/DDBJ databases">
        <title>Genomic Encyclopedia of Type Strains, Phase IV (KMG-IV): sequencing the most valuable type-strain genomes for metagenomic binning, comparative biology and taxonomic classification.</title>
        <authorList>
            <person name="Goeker M."/>
        </authorList>
    </citation>
    <scope>NUCLEOTIDE SEQUENCE [LARGE SCALE GENOMIC DNA]</scope>
    <source>
        <strain evidence="1 2">DSM 14836</strain>
    </source>
</reference>
<keyword evidence="2" id="KW-1185">Reference proteome</keyword>
<dbReference type="RefSeq" id="WP_132792300.1">
    <property type="nucleotide sequence ID" value="NZ_SLXM01000001.1"/>
</dbReference>
<name>A0A4R2P3G8_9FLAO</name>
<proteinExistence type="predicted"/>
<dbReference type="OrthoDB" id="1438968at2"/>
<protein>
    <recommendedName>
        <fullName evidence="3">Sulfotransferase family protein</fullName>
    </recommendedName>
</protein>
<dbReference type="InterPro" id="IPR027417">
    <property type="entry name" value="P-loop_NTPase"/>
</dbReference>
<evidence type="ECO:0000313" key="1">
    <source>
        <dbReference type="EMBL" id="TCP28285.1"/>
    </source>
</evidence>
<comment type="caution">
    <text evidence="1">The sequence shown here is derived from an EMBL/GenBank/DDBJ whole genome shotgun (WGS) entry which is preliminary data.</text>
</comment>
<dbReference type="AlphaFoldDB" id="A0A4R2P3G8"/>
<evidence type="ECO:0000313" key="2">
    <source>
        <dbReference type="Proteomes" id="UP000294564"/>
    </source>
</evidence>
<dbReference type="Proteomes" id="UP000294564">
    <property type="component" value="Unassembled WGS sequence"/>
</dbReference>
<evidence type="ECO:0008006" key="3">
    <source>
        <dbReference type="Google" id="ProtNLM"/>
    </source>
</evidence>
<dbReference type="Gene3D" id="3.40.50.300">
    <property type="entry name" value="P-loop containing nucleotide triphosphate hydrolases"/>
    <property type="match status" value="1"/>
</dbReference>
<sequence length="255" mass="30431">MIRYIFCINTGRSGSNYLAGILEEVEGFASFHEPSPIMNDKPMVSFLRGDQSKMEKDIPLKIKTIKDSLADKRCYIETNHCFIKGFGWLLPNHIPQEEIGIIFLKRSKKEIVDSFYRVNCTPLIHNGLIWLINPLMKSPIHKVPFHDKIKYRLFYFYIRVLKSRFNPFQVKKVNKPNFMKKFEFKYLNWYVDETYSQAERFKKEFPKIKVIETTIDKLNHLSEFEKIFNFFNVPFTPKPTFFEKINKKTNLRTTN</sequence>
<accession>A0A4R2P3G8</accession>
<dbReference type="EMBL" id="SLXM01000001">
    <property type="protein sequence ID" value="TCP28285.1"/>
    <property type="molecule type" value="Genomic_DNA"/>
</dbReference>
<dbReference type="SUPFAM" id="SSF52540">
    <property type="entry name" value="P-loop containing nucleoside triphosphate hydrolases"/>
    <property type="match status" value="1"/>
</dbReference>